<dbReference type="Proteomes" id="UP000270342">
    <property type="component" value="Unassembled WGS sequence"/>
</dbReference>
<keyword evidence="3" id="KW-1185">Reference proteome</keyword>
<dbReference type="EMBL" id="RBZU01000002">
    <property type="protein sequence ID" value="RKP57538.1"/>
    <property type="molecule type" value="Genomic_DNA"/>
</dbReference>
<dbReference type="GO" id="GO:0071111">
    <property type="term" value="F:cyclic-guanylate-specific phosphodiesterase activity"/>
    <property type="evidence" value="ECO:0007669"/>
    <property type="project" value="InterPro"/>
</dbReference>
<feature type="domain" description="EAL" evidence="1">
    <location>
        <begin position="4"/>
        <end position="257"/>
    </location>
</feature>
<dbReference type="CDD" id="cd01948">
    <property type="entry name" value="EAL"/>
    <property type="match status" value="1"/>
</dbReference>
<dbReference type="SUPFAM" id="SSF103190">
    <property type="entry name" value="Sensory domain-like"/>
    <property type="match status" value="1"/>
</dbReference>
<dbReference type="Gene3D" id="3.30.450.20">
    <property type="entry name" value="PAS domain"/>
    <property type="match status" value="1"/>
</dbReference>
<dbReference type="SMART" id="SM00052">
    <property type="entry name" value="EAL"/>
    <property type="match status" value="1"/>
</dbReference>
<dbReference type="RefSeq" id="WP_121084605.1">
    <property type="nucleotide sequence ID" value="NZ_RBZU01000002.1"/>
</dbReference>
<gene>
    <name evidence="2" type="ORF">D7S86_06145</name>
</gene>
<dbReference type="PROSITE" id="PS50883">
    <property type="entry name" value="EAL"/>
    <property type="match status" value="1"/>
</dbReference>
<dbReference type="InterPro" id="IPR029151">
    <property type="entry name" value="Sensor-like_sf"/>
</dbReference>
<dbReference type="SUPFAM" id="SSF141868">
    <property type="entry name" value="EAL domain-like"/>
    <property type="match status" value="1"/>
</dbReference>
<evidence type="ECO:0000313" key="3">
    <source>
        <dbReference type="Proteomes" id="UP000270342"/>
    </source>
</evidence>
<dbReference type="InterPro" id="IPR001633">
    <property type="entry name" value="EAL_dom"/>
</dbReference>
<name>A0A494Y455_9BURK</name>
<protein>
    <submittedName>
        <fullName evidence="2">EAL domain-containing protein</fullName>
    </submittedName>
</protein>
<dbReference type="InterPro" id="IPR050706">
    <property type="entry name" value="Cyclic-di-GMP_PDE-like"/>
</dbReference>
<accession>A0A494Y455</accession>
<sequence>MTRVLPQQAGLSFGLHDDEFVLGTAFQPIVGLIHQRVVGYEALVRGSLARSARAVTPYELFESAARVGELVRLDSACQRIHLQTFSQVSSRQDWLFLNVRPESIAVPNFPQTLIERIAAHDLAPRQIVIELLETPHDRPVELERSIAELRASGFVIALDDFGAGHSNLDRVLDLKPDLIKLDRRLTIKATQDRAIRRVLPTMISMLHEIGTLVVAEGIETAIEASIALDSGADLAQGFFFGLPSPELVGLDRVLPRLDLMRAETTAEHARRNGMREARLEPHRAALAHAAELFLKRAVESEIAAVMLAHPDAARCYVVDEDGMQFGHVYTRGVHVARFLPLDDESGANWESRPYFRKAMESVGEVVSTVPYLSISGSYMCVTMALAVERDGRRYLLGVDVDSD</sequence>
<organism evidence="2 3">
    <name type="scientific">Pararobbsia silviterrae</name>
    <dbReference type="NCBI Taxonomy" id="1792498"/>
    <lineage>
        <taxon>Bacteria</taxon>
        <taxon>Pseudomonadati</taxon>
        <taxon>Pseudomonadota</taxon>
        <taxon>Betaproteobacteria</taxon>
        <taxon>Burkholderiales</taxon>
        <taxon>Burkholderiaceae</taxon>
        <taxon>Pararobbsia</taxon>
    </lineage>
</organism>
<comment type="caution">
    <text evidence="2">The sequence shown here is derived from an EMBL/GenBank/DDBJ whole genome shotgun (WGS) entry which is preliminary data.</text>
</comment>
<dbReference type="InterPro" id="IPR035919">
    <property type="entry name" value="EAL_sf"/>
</dbReference>
<dbReference type="Pfam" id="PF00563">
    <property type="entry name" value="EAL"/>
    <property type="match status" value="1"/>
</dbReference>
<dbReference type="Gene3D" id="3.20.20.450">
    <property type="entry name" value="EAL domain"/>
    <property type="match status" value="1"/>
</dbReference>
<reference evidence="2 3" key="1">
    <citation type="submission" date="2018-10" db="EMBL/GenBank/DDBJ databases">
        <title>Robbsia sp. DHC34, isolated from soil.</title>
        <authorList>
            <person name="Gao Z.-H."/>
            <person name="Qiu L.-H."/>
        </authorList>
    </citation>
    <scope>NUCLEOTIDE SEQUENCE [LARGE SCALE GENOMIC DNA]</scope>
    <source>
        <strain evidence="2 3">DHC34</strain>
    </source>
</reference>
<evidence type="ECO:0000259" key="1">
    <source>
        <dbReference type="PROSITE" id="PS50883"/>
    </source>
</evidence>
<proteinExistence type="predicted"/>
<dbReference type="AlphaFoldDB" id="A0A494Y455"/>
<dbReference type="OrthoDB" id="9813903at2"/>
<dbReference type="PANTHER" id="PTHR33121">
    <property type="entry name" value="CYCLIC DI-GMP PHOSPHODIESTERASE PDEF"/>
    <property type="match status" value="1"/>
</dbReference>
<evidence type="ECO:0000313" key="2">
    <source>
        <dbReference type="EMBL" id="RKP57538.1"/>
    </source>
</evidence>
<dbReference type="PANTHER" id="PTHR33121:SF76">
    <property type="entry name" value="SIGNALING PROTEIN"/>
    <property type="match status" value="1"/>
</dbReference>
<dbReference type="CDD" id="cd18773">
    <property type="entry name" value="PDC1_HK_sensor"/>
    <property type="match status" value="1"/>
</dbReference>